<evidence type="ECO:0000256" key="3">
    <source>
        <dbReference type="ARBA" id="ARBA00020975"/>
    </source>
</evidence>
<organism evidence="11">
    <name type="scientific">Perkinsus marinus (strain ATCC 50983 / TXsc)</name>
    <dbReference type="NCBI Taxonomy" id="423536"/>
    <lineage>
        <taxon>Eukaryota</taxon>
        <taxon>Sar</taxon>
        <taxon>Alveolata</taxon>
        <taxon>Perkinsozoa</taxon>
        <taxon>Perkinsea</taxon>
        <taxon>Perkinsida</taxon>
        <taxon>Perkinsidae</taxon>
        <taxon>Perkinsus</taxon>
    </lineage>
</organism>
<evidence type="ECO:0000256" key="7">
    <source>
        <dbReference type="ARBA" id="ARBA00023136"/>
    </source>
</evidence>
<evidence type="ECO:0000256" key="2">
    <source>
        <dbReference type="ARBA" id="ARBA00009215"/>
    </source>
</evidence>
<dbReference type="PANTHER" id="PTHR24016">
    <property type="entry name" value="CONSERVED OLIGOMERIC GOLGI COMPLEX SUBUNIT 4"/>
    <property type="match status" value="1"/>
</dbReference>
<protein>
    <recommendedName>
        <fullName evidence="3">Conserved oligomeric Golgi complex subunit 4</fullName>
    </recommendedName>
    <alternativeName>
        <fullName evidence="8">Component of oligomeric Golgi complex 4</fullName>
    </alternativeName>
</protein>
<dbReference type="InterPro" id="IPR048682">
    <property type="entry name" value="COG4"/>
</dbReference>
<evidence type="ECO:0000256" key="4">
    <source>
        <dbReference type="ARBA" id="ARBA00022448"/>
    </source>
</evidence>
<accession>C5LP43</accession>
<evidence type="ECO:0000256" key="8">
    <source>
        <dbReference type="ARBA" id="ARBA00031340"/>
    </source>
</evidence>
<dbReference type="EMBL" id="GG683980">
    <property type="protein sequence ID" value="EER01494.1"/>
    <property type="molecule type" value="Genomic_DNA"/>
</dbReference>
<evidence type="ECO:0000256" key="6">
    <source>
        <dbReference type="ARBA" id="ARBA00023034"/>
    </source>
</evidence>
<dbReference type="GO" id="GO:0000139">
    <property type="term" value="C:Golgi membrane"/>
    <property type="evidence" value="ECO:0007669"/>
    <property type="project" value="UniProtKB-SubCell"/>
</dbReference>
<evidence type="ECO:0000259" key="9">
    <source>
        <dbReference type="SMART" id="SM00762"/>
    </source>
</evidence>
<keyword evidence="7" id="KW-0472">Membrane</keyword>
<dbReference type="AlphaFoldDB" id="C5LP43"/>
<sequence length="518" mass="58349">MLRTNQRSVYDNVELQEKIIRLEAEVSELSQTACSLSSRVEELDNTKCALQEAQDLAQSVITMHDTIHICKEALATNNIDDAAKAIARIREIRRMYPDIYKVCDNASLKEAKRLEDEVCSLVRKAFDNAIISGDKDGVSKCGRLFYPLGMTTEAVARYVRFIRQTLAAQCKQKLSSVTATTTTSNDASSSSSSNVINEKYVNTLTDVFLAVADIIQDHQRNIEEQFGPINFIMVLRGLQSEVDIQAIAVIKRLRESRSITTIMEHFQTIADECIDNNDASSIVDEIDLGEKDAVIDEICIIAQRCNQFDHYIHNISRQVVAELGNDDKRRLMYGEVAPDEKDYNEDHHHHKSRNTYGEDGLPIMTDLTELVQELMGEYVLYERSFIIVSTIKAIHEDRIDMDDPQQMTSSVVDDVFFVLNKAIRRSLSSDDIDSACAVMNHIVQVLSNEYKTICLDKPLQESKRNFSSFLAHREYIMEAINDDSTAAAAGGGGLNNRTKGMMLIVVDVGIERVMARLH</sequence>
<dbReference type="InterPro" id="IPR013167">
    <property type="entry name" value="COG4_M"/>
</dbReference>
<dbReference type="GO" id="GO:0015031">
    <property type="term" value="P:protein transport"/>
    <property type="evidence" value="ECO:0007669"/>
    <property type="project" value="UniProtKB-KW"/>
</dbReference>
<comment type="subcellular location">
    <subcellularLocation>
        <location evidence="1">Golgi apparatus membrane</location>
        <topology evidence="1">Peripheral membrane protein</topology>
    </subcellularLocation>
</comment>
<keyword evidence="4" id="KW-0813">Transport</keyword>
<evidence type="ECO:0000256" key="1">
    <source>
        <dbReference type="ARBA" id="ARBA00004395"/>
    </source>
</evidence>
<dbReference type="Pfam" id="PF08318">
    <property type="entry name" value="COG4_m"/>
    <property type="match status" value="1"/>
</dbReference>
<comment type="similarity">
    <text evidence="2">Belongs to the COG4 family.</text>
</comment>
<feature type="domain" description="COG4 transport protein middle alpha-helical bundle" evidence="9">
    <location>
        <begin position="108"/>
        <end position="460"/>
    </location>
</feature>
<dbReference type="RefSeq" id="XP_002768776.1">
    <property type="nucleotide sequence ID" value="XM_002768730.1"/>
</dbReference>
<dbReference type="PANTHER" id="PTHR24016:SF0">
    <property type="entry name" value="CONSERVED OLIGOMERIC GOLGI COMPLEX SUBUNIT 4"/>
    <property type="match status" value="1"/>
</dbReference>
<reference evidence="10 11" key="1">
    <citation type="submission" date="2008-07" db="EMBL/GenBank/DDBJ databases">
        <authorList>
            <person name="El-Sayed N."/>
            <person name="Caler E."/>
            <person name="Inman J."/>
            <person name="Amedeo P."/>
            <person name="Hass B."/>
            <person name="Wortman J."/>
        </authorList>
    </citation>
    <scope>NUCLEOTIDE SEQUENCE [LARGE SCALE GENOMIC DNA]</scope>
    <source>
        <strain evidence="11">ATCC 50983 / TXsc</strain>
    </source>
</reference>
<dbReference type="Proteomes" id="UP000007800">
    <property type="component" value="Unassembled WGS sequence"/>
</dbReference>
<dbReference type="GeneID" id="9040013"/>
<keyword evidence="6" id="KW-0333">Golgi apparatus</keyword>
<dbReference type="OrthoDB" id="47059at2759"/>
<dbReference type="SMART" id="SM00762">
    <property type="entry name" value="Cog4"/>
    <property type="match status" value="1"/>
</dbReference>
<dbReference type="InterPro" id="IPR048680">
    <property type="entry name" value="COG4_N"/>
</dbReference>
<dbReference type="InParanoid" id="C5LP43"/>
<dbReference type="Pfam" id="PF20663">
    <property type="entry name" value="COG4_N"/>
    <property type="match status" value="1"/>
</dbReference>
<keyword evidence="5" id="KW-0653">Protein transport</keyword>
<proteinExistence type="inferred from homology"/>
<name>C5LP43_PERM5</name>
<evidence type="ECO:0000313" key="10">
    <source>
        <dbReference type="EMBL" id="EER01494.1"/>
    </source>
</evidence>
<keyword evidence="11" id="KW-1185">Reference proteome</keyword>
<evidence type="ECO:0000313" key="11">
    <source>
        <dbReference type="Proteomes" id="UP000007800"/>
    </source>
</evidence>
<gene>
    <name evidence="10" type="ORF">Pmar_PMAR026917</name>
</gene>
<evidence type="ECO:0000256" key="5">
    <source>
        <dbReference type="ARBA" id="ARBA00022927"/>
    </source>
</evidence>